<accession>A0A1I6PR71</accession>
<protein>
    <submittedName>
        <fullName evidence="1">Uncharacterized protein</fullName>
    </submittedName>
</protein>
<keyword evidence="2" id="KW-1185">Reference proteome</keyword>
<reference evidence="2" key="1">
    <citation type="submission" date="2016-10" db="EMBL/GenBank/DDBJ databases">
        <authorList>
            <person name="Varghese N."/>
            <person name="Submissions S."/>
        </authorList>
    </citation>
    <scope>NUCLEOTIDE SEQUENCE [LARGE SCALE GENOMIC DNA]</scope>
    <source>
        <strain evidence="2">DSM 24450</strain>
    </source>
</reference>
<dbReference type="AlphaFoldDB" id="A0A1I6PR71"/>
<gene>
    <name evidence="1" type="ORF">SAMN04488006_1288</name>
</gene>
<evidence type="ECO:0000313" key="2">
    <source>
        <dbReference type="Proteomes" id="UP000199312"/>
    </source>
</evidence>
<dbReference type="RefSeq" id="WP_090223890.1">
    <property type="nucleotide sequence ID" value="NZ_FOZP01000002.1"/>
</dbReference>
<dbReference type="EMBL" id="FOZP01000002">
    <property type="protein sequence ID" value="SFS42697.1"/>
    <property type="molecule type" value="Genomic_DNA"/>
</dbReference>
<organism evidence="1 2">
    <name type="scientific">Lutibacter maritimus</name>
    <dbReference type="NCBI Taxonomy" id="593133"/>
    <lineage>
        <taxon>Bacteria</taxon>
        <taxon>Pseudomonadati</taxon>
        <taxon>Bacteroidota</taxon>
        <taxon>Flavobacteriia</taxon>
        <taxon>Flavobacteriales</taxon>
        <taxon>Flavobacteriaceae</taxon>
        <taxon>Lutibacter</taxon>
    </lineage>
</organism>
<name>A0A1I6PR71_9FLAO</name>
<sequence length="310" mass="36658">MNYIRRKIAFIILITLYLNVFSQKKTTTDFYLDSTITYTFTRIFSYNGETDELQFKSSEELFFMNGFLTEHYQITTNPAFNNATLFNYNKSTLLSETQKTTSEFGYTEDIINYEYDSINSTVIIKKGYGDSPKKITQKLYYENCIKPNFIETFDDFEDYIILKEILSKDYSKKIYYNALGEVTGTIIQLFNGYLPIKTISISKIGRKRIFDHEIYKYDTYGNLEQIDFFTVKNKQLYRKKTPVQTITKFSNFLVNSYWVIQIDQKLNAENNGFYVTVRILKDDKNNIYKLADDGIILNFCKKIYNELKPN</sequence>
<dbReference type="Proteomes" id="UP000199312">
    <property type="component" value="Unassembled WGS sequence"/>
</dbReference>
<evidence type="ECO:0000313" key="1">
    <source>
        <dbReference type="EMBL" id="SFS42697.1"/>
    </source>
</evidence>
<proteinExistence type="predicted"/>